<dbReference type="PATRIC" id="fig|1544798.3.peg.2852"/>
<dbReference type="NCBIfam" id="TIGR01451">
    <property type="entry name" value="B_ant_repeat"/>
    <property type="match status" value="16"/>
</dbReference>
<feature type="domain" description="DUF7507" evidence="2">
    <location>
        <begin position="2342"/>
        <end position="2437"/>
    </location>
</feature>
<feature type="domain" description="DUF7507" evidence="2">
    <location>
        <begin position="3522"/>
        <end position="3617"/>
    </location>
</feature>
<evidence type="ECO:0008006" key="6">
    <source>
        <dbReference type="Google" id="ProtNLM"/>
    </source>
</evidence>
<feature type="domain" description="DUF7507" evidence="2">
    <location>
        <begin position="2127"/>
        <end position="2221"/>
    </location>
</feature>
<evidence type="ECO:0000313" key="5">
    <source>
        <dbReference type="Proteomes" id="UP000032544"/>
    </source>
</evidence>
<sequence>MQNYTCKTNTLKVFRIFRLFILLLFFIGLNQTLNAQNRIIVNPSFETGSGIPHNGVAYLESQVGDNPQIDGWYSTHPTYNGAEGAIEHWQSGFNSVPAQEGGYFVELNVSHSSRLYQIVFLVNGETIDWEYYHRQRVATATETVQYSIYSEDGSSKLYTIDTHTASSTSAWDHRTGSYTFTGSTGVYQIGFESTTGGGSGNFLDNVNIGLKGLSEFRQSSFTINESEAAGFDPHIVVNGEVQSASTITFTVISVDADEGIDYTFPTKTLNVPIGDYAIADSLSLGFSLINDTKGRGDRTIQINLSSASGDLDVRDANGDGLKQTLTIHVIDDDPSPGDVPKAELWLDASDPDGDGNPGNNPADNTDVTTWTDKSGNGNDVTTAGIAGSGINPPSYLNNQFNGQAALRFDKGNNEALGKILASDYIGDFTLFIVLQGQTASPADYDAFFSSWNNPSQTNSFQIDYLASSQNFQVRTNHGNLAFGPFNQELDLFTVRQSGTTLKTLSDGVEQNQQDIGTALGFNAYRIGANRNSNQFYDSKIAEVIVYARALTDCELEQVNDYLGAKYGRDYYDIAANFDHATTFPNDATGVGAFGSACSGIKQINTATSSILTIDNPSSNDTQGEFLTLAHDAGTLTATGANLPATLSGRTRLAKSWKADRDGDVGTVDMEFDLSGIAGIGTQASDFKLVIDTDGDGNFQTGTVQTIDATAFASNKVEFNAVTLPDNAVFTIVVGATFGPGVNGPNLWLKADNGATNSGANLTGWTDQTGTNTFTVTGTPGFQADAINFNPAVTFNNTDPVTSLPSDRLSGNTDITYVDGFAVYKHTSNNSNFLGSTAPGLAYGAAIFASFGANSSYVSNGTGTFYSDFTSPGLTNSYNVVNMDVSPTTNPFASGRVNGIAQTLSSPGSDYANIVFTPMIGGTNNAGSAGSSGWPHAVGEVAEIVLYPSGLSATEKLKVESYLAIKYGIHLAGNYVNSGGTPIWDATVNATYHNDVFGIGKDDGSGLNQGSSNSINTGNGNGTGQSGKCNIQIAGAASLDDGDFLIIGNDGGALSEQTTGLPTSLSGYLRLGRQWKVKRTGDLTNNFIFDLNGLSLSGSASSDFKLIVDVDGDGDFTTGTVTEYNGTYVNSTLIFLALDLPDGSVFTLVTGLGNPDWTFTKETTSTSYSQVNEALIYKLTLSNTGNVDISNIQLDDPGSLNPIIFPNANEDANSDGLLNPGEIWTAVYPHPVTQADLDAGSYTNIATASGSSAAGPPPTLSDTVTVDAIQTPQILLDISADTLVYGAVGEPIAFKLKASNTGNVTLDSVSLDLVLNPTSWGPGIMAPSTLDSTEFSYSIKQEDLDRGYIVYGTTISGISPSGIRVSYYDEIFLTADQRPSFDIVKTALAPEFRSVGDLQFEIVSTNTGNVTLGQVALIDSLVNLTKPLPDMAPGDIHKETISYSITQADMDAREVTNVATIYGRLGTNGLEVTATDSETVGGVPLPAIELTKTADATSYKQVGHTITYSFTAKNTGNVTLSDVTLNDPLTGTIDHNFGTIAPGDSVKFSADYNIVQADIDAGSLTNIATVSGTDPVSTVVSANANLTINADQTPEIVLEKAAIEQNYDAPGDVINYLLEVKNPGNVTMTNVHVLDPLTGIDTVLSTPILPGGYAFLSGSYTVNQSDIDAGYITNVATVTATDPNVTTWSDNATVTVNADQHPSIDLSKTADTLSYSTANDLITYSIEVENTGNVTITDAVVNDPLTGFTITIVSLAPGATENFTTTHTITQTDIDTAYVLNTASVIGDANGTAVQAGDQVKVFAIQAPNIELTKSVDSTVFFFAGDVAEYKFEVNNTGNVTLTNIQLDDPRIPYAQNIAQLLPGEVWNDSAQYTLTQTDVDNQVVKNTATVSTDTPDGTTINDSDDAYLTIDGVGALEVVKVTETKQYSAPGDSVKFALGIFNIGNVTLENVVLTDSLTAETWNIGVMDPFSYIVYEVGYEATQADIDYGTIRNVASATGNTTLGDPVTAMDEAISKAVTNSAIEITKKAKTKSFSSVGDIINYTVTVSNAGNVTMTNVLVTDTLTGLTQPIGTMAPGDIQTINTSYTITQTDIDRGILYNTATVDATNPKGTNIENQDTEKVSALQSPSVSISKTASESTYNSVTDVITYTISVKNTGNVTLNDVEVVDALIALDQTLAMLAPGDSSVFTGDYAITQSDIDAGEVINAALATGVSPKKVNVYDIAELTVVAEQNPSLNIAKTADKSSFSVVGEIISYNLRVQNSGNVTLTAVQVEDPLTGTALNLGDLAPLDVRDIPVSYTVNQSDLDNGYIENEATVYGSDPGLNKVETKDQLTINAIQKPLMKLTKSAVQSNYTTIGNKIDYKLAFENTGNVTLLNVQVSDPLTGVNQTFASVAPAEIKTIDASYFITQADLDSGLVTNVANATASAPDMSKLQSTDTATVVALQAPSIKIDKTASPQLVENVGDIIEYTFVISNSGNVTLRDVNLSDPKILVDLDFPVITPGGVWTTSLDYDVTQEDLDGLLIANTAYVSAEGPNSTITDKDHALAAVKDKGAIEVVKTTSDTIYSAPGDRLRYTVEVTNIGNITLADVLVSDSLTNETWTIDTLAPGASQQFLSIYNVVQDDIDRGTVVNQGKATANEATPLGRTVESVDEVTSTAARNAAFELNKSAVANTYSQVGEVISYNLEVKNTGNVTLENITITDPLTGTNQAIATLAPGTSQTVSANYTITQADLDRDSVFNAATIVGNEVYSLSGILTDNDSYTVYAVQTPGIEVVKTADKSTYNTDGEVIDYTLEVSNTGNVTLHDVVLTDTLTGTVQNIGIMAPGDVQTYHGLYTIKQSDMDAGSLYNKASVTALSPQNISVNDMDSLILSANQFAATTLIKTSDVSSFNAVGDVITYTLEVSNAGNVTLNDVTVVDPLTGTSINIGSLLPRQAKTETATYAATQSDLDAGLIQNIATVTGEDPNGKTVQISNGNIVIALQAPALDFEKTASPTLIVEAGNEITYTFSVINTGNTTLSDLQLNDSKIPFGKQRTSLAPGDTWTETVVYTASQQDIDGIIIRNIAEVSAKTPVGLTIREEDQALVAIFGKGGIEVIKTTSDPLYSLPGDLLNYEIQVSNIGNLTISNVELTDSLTGDSWDLGTMSPGESTTMASTYSVTQTDIDRGQVINSAAVSGTIPSGRTIESRDETLSTAMSAAGLSVSKTASTSTYSSVGEIITYTIHVKNAGNVTLNNLVVTDPLAATTQTFATIAPGVTETISANYSITQADLDNGSVMNEVEVIAENPVGTPITNSASCVILADQQPAIDVTKTADHIEYSMIGDVLNFTIGVQNTGNVRLTNVRVNDPLTGFVHTIDTLAAGESTQYSTSYSIVQKDLDAGILVNTAIALGTSPRKFGISDVASITLSAVNRPAIEIEKVANRANYDTAGDLINYTLTVTNTGNISLNTIQISDPLTGTNKLLPVLAPGAQNVTNTAYFIKQSDIDYGSLTNIAEVSATDPLNNLLHDKDTVTLNAQAKPFIDVTKTADKTDFNAVGDVITYNISIRNTGNETLNNIQLNDPLTGLSEIIDTLRVAQTLQFSTSYKIVQNDLDNGELLNVASAIGSDPGNKTITDSDSLVIAAIQNPQLFLEKTAVVNCDIIDYQLIATNTGNVTLTNFSLDNPLIGLTQAMNDLAPNASDTVNVQYLVTTADFDAGVVTNTATVSSLSPQGNIVTTNATSTTPVHLDRTTEKVTSCDYYDWLGQRIYLSGNYVDTLTNAIGCDSIATLELTINKSTNSLLEITACGSYTWTDGNTYTQSGTYKQMLTNTQGCDSIATLELTINTETSSTTYITACDSYLWTDGNSYTQSGQYIQILTNASGCDSITTLDLTILNSSSSLTTVTASDNYTWTDGNTYTQSGTYTHVLTNAEGCDSIATLELTILSSDASIHSLTINGEEFLNPDQEFYYLIDCDNHESSISINYSTHPNASSSEPNPLVIEIPVSGIYHQSVTITSEDKIHQLTYHIIIEKRFGFDEIIEQKYNNVLLVNNNPATNGGYRFVAFEWYKNDQLIGTEQYYSAGQNASDVLDPNASYSVELATEDGDVIHVCDFKIILDPTFSLTASPNPVKAGSTIKVATNYYNSMLSNRTVQIIDMNGTPVIREMSASNITMITLPGDLAPGTYVVKTTASNVVLTTKIIIH</sequence>
<feature type="domain" description="DUF7507" evidence="2">
    <location>
        <begin position="1154"/>
        <end position="1257"/>
    </location>
</feature>
<feature type="compositionally biased region" description="Polar residues" evidence="1">
    <location>
        <begin position="362"/>
        <end position="378"/>
    </location>
</feature>
<dbReference type="RefSeq" id="WP_045030451.1">
    <property type="nucleotide sequence ID" value="NZ_JRHC01000003.1"/>
</dbReference>
<name>A0A0D8JBU1_9BACT</name>
<evidence type="ECO:0000259" key="2">
    <source>
        <dbReference type="Pfam" id="PF24346"/>
    </source>
</evidence>
<feature type="domain" description="DUF7507" evidence="2">
    <location>
        <begin position="2882"/>
        <end position="2974"/>
    </location>
</feature>
<feature type="domain" description="DUF7507" evidence="2">
    <location>
        <begin position="3095"/>
        <end position="3189"/>
    </location>
</feature>
<dbReference type="InterPro" id="IPR026444">
    <property type="entry name" value="Secre_tail"/>
</dbReference>
<dbReference type="InterPro" id="IPR058515">
    <property type="entry name" value="DUF8202"/>
</dbReference>
<dbReference type="Proteomes" id="UP000032544">
    <property type="component" value="Unassembled WGS sequence"/>
</dbReference>
<feature type="domain" description="DUF7507" evidence="2">
    <location>
        <begin position="2986"/>
        <end position="3080"/>
    </location>
</feature>
<dbReference type="NCBIfam" id="TIGR04183">
    <property type="entry name" value="Por_Secre_tail"/>
    <property type="match status" value="1"/>
</dbReference>
<dbReference type="InterPro" id="IPR013320">
    <property type="entry name" value="ConA-like_dom_sf"/>
</dbReference>
<dbReference type="InterPro" id="IPR047589">
    <property type="entry name" value="DUF11_rpt"/>
</dbReference>
<feature type="domain" description="DUF7507" evidence="2">
    <location>
        <begin position="3631"/>
        <end position="3719"/>
    </location>
</feature>
<feature type="domain" description="DUF7507" evidence="2">
    <location>
        <begin position="1806"/>
        <end position="1902"/>
    </location>
</feature>
<dbReference type="PANTHER" id="PTHR34819">
    <property type="entry name" value="LARGE CYSTEINE-RICH PERIPLASMIC PROTEIN OMCB"/>
    <property type="match status" value="1"/>
</dbReference>
<dbReference type="GO" id="GO:0004553">
    <property type="term" value="F:hydrolase activity, hydrolyzing O-glycosyl compounds"/>
    <property type="evidence" value="ECO:0007669"/>
    <property type="project" value="UniProtKB-ARBA"/>
</dbReference>
<keyword evidence="5" id="KW-1185">Reference proteome</keyword>
<dbReference type="SUPFAM" id="SSF141072">
    <property type="entry name" value="CalX-like"/>
    <property type="match status" value="1"/>
</dbReference>
<feature type="domain" description="DUF7507" evidence="2">
    <location>
        <begin position="2021"/>
        <end position="2116"/>
    </location>
</feature>
<gene>
    <name evidence="4" type="ORF">LH29_13460</name>
</gene>
<dbReference type="OrthoDB" id="994172at2"/>
<evidence type="ECO:0000256" key="1">
    <source>
        <dbReference type="SAM" id="MobiDB-lite"/>
    </source>
</evidence>
<feature type="domain" description="DUF7507" evidence="2">
    <location>
        <begin position="1378"/>
        <end position="1464"/>
    </location>
</feature>
<evidence type="ECO:0000259" key="3">
    <source>
        <dbReference type="Pfam" id="PF26628"/>
    </source>
</evidence>
<organism evidence="4 5">
    <name type="scientific">Draconibacterium sediminis</name>
    <dbReference type="NCBI Taxonomy" id="1544798"/>
    <lineage>
        <taxon>Bacteria</taxon>
        <taxon>Pseudomonadati</taxon>
        <taxon>Bacteroidota</taxon>
        <taxon>Bacteroidia</taxon>
        <taxon>Marinilabiliales</taxon>
        <taxon>Prolixibacteraceae</taxon>
        <taxon>Draconibacterium</taxon>
    </lineage>
</organism>
<feature type="domain" description="DUF7507" evidence="2">
    <location>
        <begin position="1915"/>
        <end position="2009"/>
    </location>
</feature>
<feature type="domain" description="DUF7507" evidence="2">
    <location>
        <begin position="1271"/>
        <end position="1364"/>
    </location>
</feature>
<accession>A0A0D8JBU1</accession>
<feature type="domain" description="DUF7507" evidence="2">
    <location>
        <begin position="2556"/>
        <end position="2643"/>
    </location>
</feature>
<feature type="domain" description="DUF8202" evidence="3">
    <location>
        <begin position="954"/>
        <end position="1141"/>
    </location>
</feature>
<comment type="caution">
    <text evidence="4">The sequence shown here is derived from an EMBL/GenBank/DDBJ whole genome shotgun (WGS) entry which is preliminary data.</text>
</comment>
<dbReference type="SUPFAM" id="SSF49899">
    <property type="entry name" value="Concanavalin A-like lectins/glucanases"/>
    <property type="match status" value="1"/>
</dbReference>
<feature type="domain" description="DUF7507" evidence="2">
    <location>
        <begin position="2664"/>
        <end position="2751"/>
    </location>
</feature>
<reference evidence="4 5" key="1">
    <citation type="submission" date="2014-09" db="EMBL/GenBank/DDBJ databases">
        <title>Draft Genome Sequence of Draconibacterium sp. JN14CK-3.</title>
        <authorList>
            <person name="Dong C."/>
            <person name="Lai Q."/>
            <person name="Shao Z."/>
        </authorList>
    </citation>
    <scope>NUCLEOTIDE SEQUENCE [LARGE SCALE GENOMIC DNA]</scope>
    <source>
        <strain evidence="4 5">JN14CK-3</strain>
    </source>
</reference>
<proteinExistence type="predicted"/>
<feature type="domain" description="DUF7507" evidence="2">
    <location>
        <begin position="2448"/>
        <end position="2541"/>
    </location>
</feature>
<feature type="domain" description="DUF7507" evidence="2">
    <location>
        <begin position="3307"/>
        <end position="3398"/>
    </location>
</feature>
<dbReference type="Pfam" id="PF26628">
    <property type="entry name" value="DUF8202"/>
    <property type="match status" value="2"/>
</dbReference>
<feature type="domain" description="DUF7507" evidence="2">
    <location>
        <begin position="1485"/>
        <end position="1580"/>
    </location>
</feature>
<dbReference type="STRING" id="1544798.LH29_13460"/>
<dbReference type="InterPro" id="IPR006626">
    <property type="entry name" value="PbH1"/>
</dbReference>
<feature type="domain" description="DUF7507" evidence="2">
    <location>
        <begin position="2772"/>
        <end position="2868"/>
    </location>
</feature>
<feature type="domain" description="DUF7507" evidence="2">
    <location>
        <begin position="1701"/>
        <end position="1793"/>
    </location>
</feature>
<feature type="domain" description="DUF7507" evidence="2">
    <location>
        <begin position="3415"/>
        <end position="3506"/>
    </location>
</feature>
<protein>
    <recommendedName>
        <fullName evidence="6">DUF11 domain-containing protein</fullName>
    </recommendedName>
</protein>
<dbReference type="InterPro" id="IPR038081">
    <property type="entry name" value="CalX-like_sf"/>
</dbReference>
<dbReference type="InterPro" id="IPR051172">
    <property type="entry name" value="Chlamydia_OmcB"/>
</dbReference>
<evidence type="ECO:0000313" key="4">
    <source>
        <dbReference type="EMBL" id="KJF43258.1"/>
    </source>
</evidence>
<feature type="region of interest" description="Disordered" evidence="1">
    <location>
        <begin position="330"/>
        <end position="378"/>
    </location>
</feature>
<feature type="domain" description="DUF8202" evidence="3">
    <location>
        <begin position="583"/>
        <end position="726"/>
    </location>
</feature>
<feature type="domain" description="DUF7507" evidence="2">
    <location>
        <begin position="1592"/>
        <end position="1689"/>
    </location>
</feature>
<feature type="domain" description="DUF7507" evidence="2">
    <location>
        <begin position="3201"/>
        <end position="3296"/>
    </location>
</feature>
<dbReference type="EMBL" id="JRHC01000003">
    <property type="protein sequence ID" value="KJF43258.1"/>
    <property type="molecule type" value="Genomic_DNA"/>
</dbReference>
<dbReference type="SMART" id="SM00710">
    <property type="entry name" value="PbH1"/>
    <property type="match status" value="10"/>
</dbReference>
<dbReference type="Pfam" id="PF24346">
    <property type="entry name" value="DUF7507"/>
    <property type="match status" value="24"/>
</dbReference>
<dbReference type="GO" id="GO:0005975">
    <property type="term" value="P:carbohydrate metabolic process"/>
    <property type="evidence" value="ECO:0007669"/>
    <property type="project" value="UniProtKB-ARBA"/>
</dbReference>
<feature type="domain" description="DUF7507" evidence="2">
    <location>
        <begin position="2234"/>
        <end position="2329"/>
    </location>
</feature>
<dbReference type="InterPro" id="IPR055354">
    <property type="entry name" value="DUF7507"/>
</dbReference>